<organism evidence="1 2">
    <name type="scientific">Escherichia coli O1:K1 / APEC</name>
    <dbReference type="NCBI Taxonomy" id="405955"/>
    <lineage>
        <taxon>Bacteria</taxon>
        <taxon>Pseudomonadati</taxon>
        <taxon>Pseudomonadota</taxon>
        <taxon>Gammaproteobacteria</taxon>
        <taxon>Enterobacterales</taxon>
        <taxon>Enterobacteriaceae</taxon>
        <taxon>Escherichia</taxon>
    </lineage>
</organism>
<protein>
    <submittedName>
        <fullName evidence="1">Uncharacterized protein</fullName>
    </submittedName>
</protein>
<evidence type="ECO:0000313" key="1">
    <source>
        <dbReference type="EMBL" id="ABJ01403.1"/>
    </source>
</evidence>
<sequence>MVVFFLSGVIENIFRYILPERKFYPSPVNSLTGNLIMKLPVKLLMSLISLVSVIARAGEYKNYSRDEIKYWRYTSYKGGKLPEGFTDEKFSSAIYNGRIFTMKRLHTLMLFLAVLFTGFNFNAEAATVKQALSCNPEAWAEQPGACPSTYELYEGDATYKAAIDKALKPVGLSGMFGKGGYMDGPGGGITPVNINGTVWLQGDGCKANTCGWDFIVTLYNPKTHEVVGYRYFGLDDPAYLVWFGEIGVHEFAYLVKNYVAAVN</sequence>
<dbReference type="InterPro" id="IPR036501">
    <property type="entry name" value="Inhibitor_vert_lysozyme_sf"/>
</dbReference>
<keyword evidence="2" id="KW-1185">Reference proteome</keyword>
<dbReference type="SUPFAM" id="SSF89872">
    <property type="entry name" value="Inhibitor of vertebrate lysozyme, Ivy"/>
    <property type="match status" value="1"/>
</dbReference>
<dbReference type="KEGG" id="ecv:APECO1_1098"/>
<evidence type="ECO:0000313" key="2">
    <source>
        <dbReference type="Proteomes" id="UP000008216"/>
    </source>
</evidence>
<dbReference type="EMBL" id="CP000468">
    <property type="protein sequence ID" value="ABJ01403.1"/>
    <property type="molecule type" value="Genomic_DNA"/>
</dbReference>
<proteinExistence type="predicted"/>
<name>A0A0H2Z092_ECOK1</name>
<gene>
    <name evidence="1" type="ORF">APECO1_1098</name>
</gene>
<accession>A0A0H2Z092</accession>
<dbReference type="Proteomes" id="UP000008216">
    <property type="component" value="Chromosome"/>
</dbReference>
<dbReference type="Gene3D" id="3.40.1420.10">
    <property type="entry name" value="Inhibitor of vertebrate lysozyme"/>
    <property type="match status" value="1"/>
</dbReference>
<reference evidence="1 2" key="1">
    <citation type="journal article" date="2007" name="J. Bacteriol.">
        <title>The genome sequence of avian pathogenic Escherichia coli strain O1:K1:H7 shares strong similarities with human extraintestinal pathogenic E. coli genomes.</title>
        <authorList>
            <person name="Johnson T.J."/>
            <person name="Kariyawasam S."/>
            <person name="Wannemuehler Y."/>
            <person name="Mangiamele P."/>
            <person name="Johnson S.J."/>
            <person name="Doetkott C."/>
            <person name="Skyberg J.A."/>
            <person name="Lynne A.M."/>
            <person name="Johnson J.R."/>
            <person name="Nolan L.K."/>
        </authorList>
    </citation>
    <scope>NUCLEOTIDE SEQUENCE [LARGE SCALE GENOMIC DNA]</scope>
    <source>
        <strain evidence="1">APEC O1</strain>
    </source>
</reference>
<dbReference type="AlphaFoldDB" id="A0A0H2Z092"/>
<dbReference type="HOGENOM" id="CLU_095516_0_0_6"/>